<dbReference type="AlphaFoldDB" id="A0A9D0YZF9"/>
<dbReference type="Proteomes" id="UP000886725">
    <property type="component" value="Unassembled WGS sequence"/>
</dbReference>
<proteinExistence type="predicted"/>
<feature type="domain" description="RNA polymerase sigma-70 region 3" evidence="5">
    <location>
        <begin position="298"/>
        <end position="338"/>
    </location>
</feature>
<dbReference type="Pfam" id="PF04539">
    <property type="entry name" value="Sigma70_r3"/>
    <property type="match status" value="1"/>
</dbReference>
<evidence type="ECO:0000313" key="6">
    <source>
        <dbReference type="EMBL" id="HIQ64763.1"/>
    </source>
</evidence>
<keyword evidence="2" id="KW-0731">Sigma factor</keyword>
<sequence length="638" mass="75787">MQSKEALKSQLDKEFIKKYRCLYNRRYKPVFRAVISHYVDNVTDINEENLLERLKTQIDYTMTEWMKDSIQKEKDYFLLGIMIMNKKRAYNPNASVVTRIKSLTPVYTWLKSLGLHTDNEVMDYVYNQDEVFTYLTSLIDWNHLNMDELQIKLPEDALLFVSDYMTRMNITQSTPSQMKETFTQNNLESKIMRYRQMPEGRQKQEYFEALLKSYEPFLRKTISNYDMNEADREDVYQQACIGFMQVVLYQHFPVANLAATLKRTVCQSIKNYLQNQTKTIAIPSAIANAKLRLEEDIQYLTAELGRAPTYDEISEYVDIPLETVRNYLMQPETVSLESLGNDIPLDTTLETRYEEQEYIKKMKTLLQNQFSAETQKVLEEIIFEGKKLRKLGRELHVSATYLRQMKVETFKKLQQMIECQEARRLVNRDSASASTGSPNSQNLSPENRVYTYVKDNYNEETLFAINHLLCLQTNQYISKMLLQRVCNIKMYNFFNKVTNYHWLTQLVDQIKKQNRCFYKLISALDDKDFYRIFERKGISRDEVDSAFMTLSDEVKELAYSYYGEELSNPLNWRDYREETTYINRLIIQPIYVKALYFREFKKYPISNAIAEERLWKEAQQRIKFPSKATNSKNKTMKL</sequence>
<dbReference type="PANTHER" id="PTHR30385">
    <property type="entry name" value="SIGMA FACTOR F FLAGELLAR"/>
    <property type="match status" value="1"/>
</dbReference>
<dbReference type="GO" id="GO:0003677">
    <property type="term" value="F:DNA binding"/>
    <property type="evidence" value="ECO:0007669"/>
    <property type="project" value="UniProtKB-KW"/>
</dbReference>
<evidence type="ECO:0000256" key="3">
    <source>
        <dbReference type="ARBA" id="ARBA00023125"/>
    </source>
</evidence>
<accession>A0A9D0YZF9</accession>
<dbReference type="InterPro" id="IPR013324">
    <property type="entry name" value="RNA_pol_sigma_r3/r4-like"/>
</dbReference>
<evidence type="ECO:0000313" key="7">
    <source>
        <dbReference type="Proteomes" id="UP000886725"/>
    </source>
</evidence>
<dbReference type="EMBL" id="DVFU01000065">
    <property type="protein sequence ID" value="HIQ64763.1"/>
    <property type="molecule type" value="Genomic_DNA"/>
</dbReference>
<evidence type="ECO:0000259" key="5">
    <source>
        <dbReference type="Pfam" id="PF04539"/>
    </source>
</evidence>
<evidence type="ECO:0000256" key="2">
    <source>
        <dbReference type="ARBA" id="ARBA00023082"/>
    </source>
</evidence>
<dbReference type="SUPFAM" id="SSF88659">
    <property type="entry name" value="Sigma3 and sigma4 domains of RNA polymerase sigma factors"/>
    <property type="match status" value="2"/>
</dbReference>
<dbReference type="InterPro" id="IPR014284">
    <property type="entry name" value="RNA_pol_sigma-70_dom"/>
</dbReference>
<comment type="caution">
    <text evidence="6">The sequence shown here is derived from an EMBL/GenBank/DDBJ whole genome shotgun (WGS) entry which is preliminary data.</text>
</comment>
<dbReference type="SUPFAM" id="SSF88946">
    <property type="entry name" value="Sigma2 domain of RNA polymerase sigma factors"/>
    <property type="match status" value="1"/>
</dbReference>
<dbReference type="PANTHER" id="PTHR30385:SF1">
    <property type="entry name" value="RNA POLYMERASE SIGMA-H FACTOR"/>
    <property type="match status" value="1"/>
</dbReference>
<gene>
    <name evidence="6" type="ORF">IAC85_03390</name>
</gene>
<dbReference type="GO" id="GO:0006352">
    <property type="term" value="P:DNA-templated transcription initiation"/>
    <property type="evidence" value="ECO:0007669"/>
    <property type="project" value="InterPro"/>
</dbReference>
<dbReference type="GO" id="GO:0016987">
    <property type="term" value="F:sigma factor activity"/>
    <property type="evidence" value="ECO:0007669"/>
    <property type="project" value="UniProtKB-KW"/>
</dbReference>
<keyword evidence="1" id="KW-0805">Transcription regulation</keyword>
<keyword evidence="4" id="KW-0804">Transcription</keyword>
<dbReference type="InterPro" id="IPR007624">
    <property type="entry name" value="RNA_pol_sigma70_r3"/>
</dbReference>
<name>A0A9D0YZF9_9FIRM</name>
<reference evidence="6" key="2">
    <citation type="journal article" date="2021" name="PeerJ">
        <title>Extensive microbial diversity within the chicken gut microbiome revealed by metagenomics and culture.</title>
        <authorList>
            <person name="Gilroy R."/>
            <person name="Ravi A."/>
            <person name="Getino M."/>
            <person name="Pursley I."/>
            <person name="Horton D.L."/>
            <person name="Alikhan N.F."/>
            <person name="Baker D."/>
            <person name="Gharbi K."/>
            <person name="Hall N."/>
            <person name="Watson M."/>
            <person name="Adriaenssens E.M."/>
            <person name="Foster-Nyarko E."/>
            <person name="Jarju S."/>
            <person name="Secka A."/>
            <person name="Antonio M."/>
            <person name="Oren A."/>
            <person name="Chaudhuri R.R."/>
            <person name="La Ragione R."/>
            <person name="Hildebrand F."/>
            <person name="Pallen M.J."/>
        </authorList>
    </citation>
    <scope>NUCLEOTIDE SEQUENCE</scope>
    <source>
        <strain evidence="6">CHK165-10780</strain>
    </source>
</reference>
<keyword evidence="3" id="KW-0238">DNA-binding</keyword>
<evidence type="ECO:0000256" key="1">
    <source>
        <dbReference type="ARBA" id="ARBA00023015"/>
    </source>
</evidence>
<dbReference type="InterPro" id="IPR013325">
    <property type="entry name" value="RNA_pol_sigma_r2"/>
</dbReference>
<dbReference type="NCBIfam" id="TIGR02937">
    <property type="entry name" value="sigma70-ECF"/>
    <property type="match status" value="1"/>
</dbReference>
<evidence type="ECO:0000256" key="4">
    <source>
        <dbReference type="ARBA" id="ARBA00023163"/>
    </source>
</evidence>
<organism evidence="6 7">
    <name type="scientific">Candidatus Faecenecus gallistercoris</name>
    <dbReference type="NCBI Taxonomy" id="2840793"/>
    <lineage>
        <taxon>Bacteria</taxon>
        <taxon>Bacillati</taxon>
        <taxon>Bacillota</taxon>
        <taxon>Bacillota incertae sedis</taxon>
        <taxon>Candidatus Faecenecus</taxon>
    </lineage>
</organism>
<protein>
    <submittedName>
        <fullName evidence="6">Sigma-70 family RNA polymerase sigma factor</fullName>
    </submittedName>
</protein>
<reference evidence="6" key="1">
    <citation type="submission" date="2020-10" db="EMBL/GenBank/DDBJ databases">
        <authorList>
            <person name="Gilroy R."/>
        </authorList>
    </citation>
    <scope>NUCLEOTIDE SEQUENCE</scope>
    <source>
        <strain evidence="6">CHK165-10780</strain>
    </source>
</reference>
<dbReference type="Gene3D" id="1.20.140.160">
    <property type="match status" value="1"/>
</dbReference>